<dbReference type="EMBL" id="LGGO01000075">
    <property type="protein sequence ID" value="KUK77019.1"/>
    <property type="molecule type" value="Genomic_DNA"/>
</dbReference>
<dbReference type="PANTHER" id="PTHR34203">
    <property type="entry name" value="METHYLTRANSFERASE, FKBM FAMILY PROTEIN"/>
    <property type="match status" value="1"/>
</dbReference>
<dbReference type="Pfam" id="PF05050">
    <property type="entry name" value="Methyltransf_21"/>
    <property type="match status" value="1"/>
</dbReference>
<evidence type="ECO:0000259" key="1">
    <source>
        <dbReference type="Pfam" id="PF05050"/>
    </source>
</evidence>
<dbReference type="GO" id="GO:0008168">
    <property type="term" value="F:methyltransferase activity"/>
    <property type="evidence" value="ECO:0007669"/>
    <property type="project" value="UniProtKB-KW"/>
</dbReference>
<dbReference type="InterPro" id="IPR029063">
    <property type="entry name" value="SAM-dependent_MTases_sf"/>
</dbReference>
<evidence type="ECO:0000313" key="2">
    <source>
        <dbReference type="EMBL" id="KUK77019.1"/>
    </source>
</evidence>
<organism evidence="2 3">
    <name type="scientific">candidate division WS6 bacterium 34_10</name>
    <dbReference type="NCBI Taxonomy" id="1641389"/>
    <lineage>
        <taxon>Bacteria</taxon>
        <taxon>Candidatus Dojkabacteria</taxon>
    </lineage>
</organism>
<proteinExistence type="predicted"/>
<dbReference type="GO" id="GO:0032259">
    <property type="term" value="P:methylation"/>
    <property type="evidence" value="ECO:0007669"/>
    <property type="project" value="UniProtKB-KW"/>
</dbReference>
<keyword evidence="2" id="KW-0489">Methyltransferase</keyword>
<gene>
    <name evidence="2" type="ORF">XD93_0589</name>
</gene>
<dbReference type="PANTHER" id="PTHR34203:SF15">
    <property type="entry name" value="SLL1173 PROTEIN"/>
    <property type="match status" value="1"/>
</dbReference>
<dbReference type="Gene3D" id="3.40.50.150">
    <property type="entry name" value="Vaccinia Virus protein VP39"/>
    <property type="match status" value="1"/>
</dbReference>
<name>A0A117M038_9BACT</name>
<dbReference type="NCBIfam" id="TIGR01444">
    <property type="entry name" value="fkbM_fam"/>
    <property type="match status" value="1"/>
</dbReference>
<sequence>MQSKISKYTINYFNEEEFHYLKREIFTNDCYYFYTNKEQPLIIDVGAYIGLSVLYFKKLYPNSKIVAFEPNPIAFNILKENLFINNITDVELHQSAILNKEGEKELYIDNTDLERYSVASFNKDAWNREVVSKKVRVKIEKLNKYLDKEIDMLKLDVEGSEQVILNDIKSQYSNIKNIIFEYHPTSNQKLDKIIEMLSKEYNLEIYYEGKLLKRNIPKDKLLTIKAICKD</sequence>
<keyword evidence="2" id="KW-0808">Transferase</keyword>
<dbReference type="InterPro" id="IPR006342">
    <property type="entry name" value="FkbM_mtfrase"/>
</dbReference>
<dbReference type="AlphaFoldDB" id="A0A117M038"/>
<feature type="domain" description="Methyltransferase FkbM" evidence="1">
    <location>
        <begin position="44"/>
        <end position="197"/>
    </location>
</feature>
<protein>
    <submittedName>
        <fullName evidence="2">Methyltransferase FkbM family protein</fullName>
    </submittedName>
</protein>
<dbReference type="InterPro" id="IPR052514">
    <property type="entry name" value="SAM-dependent_MTase"/>
</dbReference>
<reference evidence="3" key="1">
    <citation type="journal article" date="2015" name="MBio">
        <title>Genome-Resolved Metagenomic Analysis Reveals Roles for Candidate Phyla and Other Microbial Community Members in Biogeochemical Transformations in Oil Reservoirs.</title>
        <authorList>
            <person name="Hu P."/>
            <person name="Tom L."/>
            <person name="Singh A."/>
            <person name="Thomas B.C."/>
            <person name="Baker B.J."/>
            <person name="Piceno Y.M."/>
            <person name="Andersen G.L."/>
            <person name="Banfield J.F."/>
        </authorList>
    </citation>
    <scope>NUCLEOTIDE SEQUENCE [LARGE SCALE GENOMIC DNA]</scope>
</reference>
<dbReference type="SUPFAM" id="SSF53335">
    <property type="entry name" value="S-adenosyl-L-methionine-dependent methyltransferases"/>
    <property type="match status" value="1"/>
</dbReference>
<accession>A0A117M038</accession>
<comment type="caution">
    <text evidence="2">The sequence shown here is derived from an EMBL/GenBank/DDBJ whole genome shotgun (WGS) entry which is preliminary data.</text>
</comment>
<evidence type="ECO:0000313" key="3">
    <source>
        <dbReference type="Proteomes" id="UP000053904"/>
    </source>
</evidence>
<dbReference type="Proteomes" id="UP000053904">
    <property type="component" value="Unassembled WGS sequence"/>
</dbReference>